<dbReference type="EMBL" id="PNRF01000050">
    <property type="protein sequence ID" value="PMR71772.1"/>
    <property type="molecule type" value="Genomic_DNA"/>
</dbReference>
<dbReference type="RefSeq" id="WP_102655681.1">
    <property type="nucleotide sequence ID" value="NZ_PNRF01000050.1"/>
</dbReference>
<evidence type="ECO:0000313" key="3">
    <source>
        <dbReference type="Proteomes" id="UP000235803"/>
    </source>
</evidence>
<feature type="signal peptide" evidence="1">
    <location>
        <begin position="1"/>
        <end position="23"/>
    </location>
</feature>
<dbReference type="Proteomes" id="UP000235803">
    <property type="component" value="Unassembled WGS sequence"/>
</dbReference>
<sequence>MLLKIKLSIALALALGVSSTAQAQSMAGDLTDNELRQNAMQVKQNKNRYNVNRMMEGIEAMSQRAGVSKCLDWAKYAPDDHPQHNPYIYKALSDISRYGRLYMVSRGQLHPNDKHMEEKGLEAIDFCNSMIPQLPSQYRVNANPNIAGGRTQGSFGW</sequence>
<proteinExistence type="predicted"/>
<gene>
    <name evidence="2" type="ORF">C1H69_22835</name>
</gene>
<organism evidence="2 3">
    <name type="scientific">Billgrantia endophytica</name>
    <dbReference type="NCBI Taxonomy" id="2033802"/>
    <lineage>
        <taxon>Bacteria</taxon>
        <taxon>Pseudomonadati</taxon>
        <taxon>Pseudomonadota</taxon>
        <taxon>Gammaproteobacteria</taxon>
        <taxon>Oceanospirillales</taxon>
        <taxon>Halomonadaceae</taxon>
        <taxon>Billgrantia</taxon>
    </lineage>
</organism>
<reference evidence="2 3" key="1">
    <citation type="submission" date="2018-01" db="EMBL/GenBank/DDBJ databases">
        <title>Halomonas endophytica sp. nov., isolated from storage liquid in the stems of Populus euphratica.</title>
        <authorList>
            <person name="Chen C."/>
        </authorList>
    </citation>
    <scope>NUCLEOTIDE SEQUENCE [LARGE SCALE GENOMIC DNA]</scope>
    <source>
        <strain evidence="2 3">MC28</strain>
    </source>
</reference>
<evidence type="ECO:0000256" key="1">
    <source>
        <dbReference type="SAM" id="SignalP"/>
    </source>
</evidence>
<feature type="chain" id="PRO_5014989683" evidence="1">
    <location>
        <begin position="24"/>
        <end position="157"/>
    </location>
</feature>
<comment type="caution">
    <text evidence="2">The sequence shown here is derived from an EMBL/GenBank/DDBJ whole genome shotgun (WGS) entry which is preliminary data.</text>
</comment>
<evidence type="ECO:0000313" key="2">
    <source>
        <dbReference type="EMBL" id="PMR71772.1"/>
    </source>
</evidence>
<dbReference type="OrthoDB" id="9804442at2"/>
<accession>A0A2N7TUA1</accession>
<dbReference type="AlphaFoldDB" id="A0A2N7TUA1"/>
<keyword evidence="1" id="KW-0732">Signal</keyword>
<keyword evidence="3" id="KW-1185">Reference proteome</keyword>
<protein>
    <submittedName>
        <fullName evidence="2">Uncharacterized protein</fullName>
    </submittedName>
</protein>
<name>A0A2N7TUA1_9GAMM</name>